<dbReference type="EC" id="2.3.1.20" evidence="5 16"/>
<evidence type="ECO:0000256" key="8">
    <source>
        <dbReference type="ARBA" id="ARBA00022692"/>
    </source>
</evidence>
<dbReference type="GO" id="GO:0004144">
    <property type="term" value="F:diacylglycerol O-acyltransferase activity"/>
    <property type="evidence" value="ECO:0007669"/>
    <property type="project" value="UniProtKB-UniRule"/>
</dbReference>
<dbReference type="Pfam" id="PF03982">
    <property type="entry name" value="DAGAT"/>
    <property type="match status" value="1"/>
</dbReference>
<evidence type="ECO:0000313" key="18">
    <source>
        <dbReference type="Proteomes" id="UP001151518"/>
    </source>
</evidence>
<keyword evidence="10 16" id="KW-0256">Endoplasmic reticulum</keyword>
<comment type="caution">
    <text evidence="17">The sequence shown here is derived from an EMBL/GenBank/DDBJ whole genome shotgun (WGS) entry which is preliminary data.</text>
</comment>
<evidence type="ECO:0000256" key="1">
    <source>
        <dbReference type="ARBA" id="ARBA00004477"/>
    </source>
</evidence>
<reference evidence="17" key="1">
    <citation type="submission" date="2022-07" db="EMBL/GenBank/DDBJ databases">
        <title>Phylogenomic reconstructions and comparative analyses of Kickxellomycotina fungi.</title>
        <authorList>
            <person name="Reynolds N.K."/>
            <person name="Stajich J.E."/>
            <person name="Barry K."/>
            <person name="Grigoriev I.V."/>
            <person name="Crous P."/>
            <person name="Smith M.E."/>
        </authorList>
    </citation>
    <scope>NUCLEOTIDE SEQUENCE</scope>
    <source>
        <strain evidence="17">NRRL 3115</strain>
    </source>
</reference>
<dbReference type="InterPro" id="IPR007130">
    <property type="entry name" value="DAGAT"/>
</dbReference>
<keyword evidence="12 16" id="KW-0443">Lipid metabolism</keyword>
<dbReference type="AlphaFoldDB" id="A0A9W8G9U9"/>
<evidence type="ECO:0000256" key="4">
    <source>
        <dbReference type="ARBA" id="ARBA00005420"/>
    </source>
</evidence>
<comment type="similarity">
    <text evidence="4 16">Belongs to the diacylglycerol acyltransferase family.</text>
</comment>
<accession>A0A9W8G9U9</accession>
<dbReference type="GO" id="GO:0005789">
    <property type="term" value="C:endoplasmic reticulum membrane"/>
    <property type="evidence" value="ECO:0007669"/>
    <property type="project" value="UniProtKB-SubCell"/>
</dbReference>
<dbReference type="OrthoDB" id="264532at2759"/>
<evidence type="ECO:0000256" key="10">
    <source>
        <dbReference type="ARBA" id="ARBA00022824"/>
    </source>
</evidence>
<protein>
    <recommendedName>
        <fullName evidence="5 16">Diacylglycerol O-acyltransferase</fullName>
        <ecNumber evidence="5 16">2.3.1.20</ecNumber>
    </recommendedName>
</protein>
<name>A0A9W8G9U9_9FUNG</name>
<gene>
    <name evidence="17" type="primary">DGA1</name>
    <name evidence="17" type="ORF">GGI25_001409</name>
</gene>
<dbReference type="EMBL" id="JANBTW010000011">
    <property type="protein sequence ID" value="KAJ2679486.1"/>
    <property type="molecule type" value="Genomic_DNA"/>
</dbReference>
<feature type="transmembrane region" description="Helical" evidence="16">
    <location>
        <begin position="91"/>
        <end position="112"/>
    </location>
</feature>
<organism evidence="17 18">
    <name type="scientific">Coemansia spiralis</name>
    <dbReference type="NCBI Taxonomy" id="417178"/>
    <lineage>
        <taxon>Eukaryota</taxon>
        <taxon>Fungi</taxon>
        <taxon>Fungi incertae sedis</taxon>
        <taxon>Zoopagomycota</taxon>
        <taxon>Kickxellomycotina</taxon>
        <taxon>Kickxellomycetes</taxon>
        <taxon>Kickxellales</taxon>
        <taxon>Kickxellaceae</taxon>
        <taxon>Coemansia</taxon>
    </lineage>
</organism>
<keyword evidence="11 16" id="KW-1133">Transmembrane helix</keyword>
<proteinExistence type="inferred from homology"/>
<keyword evidence="13 16" id="KW-0472">Membrane</keyword>
<comment type="pathway">
    <text evidence="2 16">Glycerolipid metabolism; triacylglycerol biosynthesis.</text>
</comment>
<keyword evidence="8 16" id="KW-0812">Transmembrane</keyword>
<keyword evidence="14 16" id="KW-0012">Acyltransferase</keyword>
<evidence type="ECO:0000256" key="3">
    <source>
        <dbReference type="ARBA" id="ARBA00005189"/>
    </source>
</evidence>
<dbReference type="GO" id="GO:0006071">
    <property type="term" value="P:glycerol metabolic process"/>
    <property type="evidence" value="ECO:0007669"/>
    <property type="project" value="UniProtKB-UniRule"/>
</dbReference>
<evidence type="ECO:0000256" key="5">
    <source>
        <dbReference type="ARBA" id="ARBA00013244"/>
    </source>
</evidence>
<comment type="function">
    <text evidence="16">Catalyzes the terminal and only committed step in triacylglycerol synthesis by using diacylglycerol and fatty acyl CoA as substrates.</text>
</comment>
<dbReference type="PANTHER" id="PTHR12317:SF0">
    <property type="entry name" value="ACYLTRANSFERASE"/>
    <property type="match status" value="1"/>
</dbReference>
<evidence type="ECO:0000256" key="6">
    <source>
        <dbReference type="ARBA" id="ARBA00022516"/>
    </source>
</evidence>
<dbReference type="PANTHER" id="PTHR12317">
    <property type="entry name" value="DIACYLGLYCEROL O-ACYLTRANSFERASE"/>
    <property type="match status" value="1"/>
</dbReference>
<sequence>MQKQGGGECAMASSSSSEGALDPFTAVNSTYYATAAPSLCEGAIKAQQGFLGQLSAFTGAWAQSADISEEWSEFFERVSDFLQETLTTAMVTLWATSPVLCAFLYVYLFIYVKTLRVVLGAYLVFCFFDPRPYDGVGRRFASVRKLPIWDHVNAYFQPKLVFEEPLDPRKQYVFGSHPHGVIGYVSQLIAGTTGLGIEEHFPGLVVRGVTMPVSFSIPFFRDYVLAMGCLSCDRGSIRRILKDRHHKLRQSLLIVVGGAEESMLAHENRADLVLLKRKGFVREAIRAGCDLVPVYNFNENSIYKLMPNGPGTFARKFELAIKDIFGYTLLLFHGRNIFFTPYRTQLTSVVGKPIPVCRSYDPTSEEVDHYHSLYVEELSRLYAKYKLKYAPNDADIRFVA</sequence>
<evidence type="ECO:0000256" key="15">
    <source>
        <dbReference type="ARBA" id="ARBA00048109"/>
    </source>
</evidence>
<evidence type="ECO:0000256" key="12">
    <source>
        <dbReference type="ARBA" id="ARBA00023098"/>
    </source>
</evidence>
<evidence type="ECO:0000256" key="13">
    <source>
        <dbReference type="ARBA" id="ARBA00023136"/>
    </source>
</evidence>
<comment type="pathway">
    <text evidence="3">Lipid metabolism.</text>
</comment>
<evidence type="ECO:0000256" key="9">
    <source>
        <dbReference type="ARBA" id="ARBA00022798"/>
    </source>
</evidence>
<dbReference type="Proteomes" id="UP001151518">
    <property type="component" value="Unassembled WGS sequence"/>
</dbReference>
<keyword evidence="6 16" id="KW-0444">Lipid biosynthesis</keyword>
<evidence type="ECO:0000313" key="17">
    <source>
        <dbReference type="EMBL" id="KAJ2679486.1"/>
    </source>
</evidence>
<keyword evidence="7 17" id="KW-0808">Transferase</keyword>
<evidence type="ECO:0000256" key="11">
    <source>
        <dbReference type="ARBA" id="ARBA00022989"/>
    </source>
</evidence>
<evidence type="ECO:0000256" key="16">
    <source>
        <dbReference type="RuleBase" id="RU367023"/>
    </source>
</evidence>
<evidence type="ECO:0000256" key="2">
    <source>
        <dbReference type="ARBA" id="ARBA00004771"/>
    </source>
</evidence>
<keyword evidence="9" id="KW-0319">Glycerol metabolism</keyword>
<evidence type="ECO:0000256" key="14">
    <source>
        <dbReference type="ARBA" id="ARBA00023315"/>
    </source>
</evidence>
<comment type="caution">
    <text evidence="16">Lacks conserved residue(s) required for the propagation of feature annotation.</text>
</comment>
<dbReference type="CDD" id="cd07987">
    <property type="entry name" value="LPLAT_MGAT-like"/>
    <property type="match status" value="1"/>
</dbReference>
<evidence type="ECO:0000256" key="7">
    <source>
        <dbReference type="ARBA" id="ARBA00022679"/>
    </source>
</evidence>
<comment type="subcellular location">
    <subcellularLocation>
        <location evidence="1 16">Endoplasmic reticulum membrane</location>
        <topology evidence="1 16">Multi-pass membrane protein</topology>
    </subcellularLocation>
</comment>
<dbReference type="GO" id="GO:0019432">
    <property type="term" value="P:triglyceride biosynthetic process"/>
    <property type="evidence" value="ECO:0007669"/>
    <property type="project" value="UniProtKB-UniRule"/>
</dbReference>
<comment type="catalytic activity">
    <reaction evidence="15 16">
        <text>an acyl-CoA + a 1,2-diacyl-sn-glycerol = a triacyl-sn-glycerol + CoA</text>
        <dbReference type="Rhea" id="RHEA:10868"/>
        <dbReference type="ChEBI" id="CHEBI:17815"/>
        <dbReference type="ChEBI" id="CHEBI:57287"/>
        <dbReference type="ChEBI" id="CHEBI:58342"/>
        <dbReference type="ChEBI" id="CHEBI:64615"/>
        <dbReference type="EC" id="2.3.1.20"/>
    </reaction>
</comment>